<protein>
    <submittedName>
        <fullName evidence="5">2-nitropropane dioxygenase</fullName>
    </submittedName>
</protein>
<dbReference type="EMBL" id="CP027667">
    <property type="protein sequence ID" value="AVO49709.1"/>
    <property type="molecule type" value="Genomic_DNA"/>
</dbReference>
<dbReference type="GO" id="GO:0051213">
    <property type="term" value="F:dioxygenase activity"/>
    <property type="evidence" value="ECO:0007669"/>
    <property type="project" value="UniProtKB-KW"/>
</dbReference>
<dbReference type="Pfam" id="PF03060">
    <property type="entry name" value="NMO"/>
    <property type="match status" value="2"/>
</dbReference>
<evidence type="ECO:0000256" key="2">
    <source>
        <dbReference type="ARBA" id="ARBA00022643"/>
    </source>
</evidence>
<organism evidence="5 6">
    <name type="scientific">Melaminivora suipulveris</name>
    <dbReference type="NCBI Taxonomy" id="2109913"/>
    <lineage>
        <taxon>Bacteria</taxon>
        <taxon>Pseudomonadati</taxon>
        <taxon>Pseudomonadota</taxon>
        <taxon>Betaproteobacteria</taxon>
        <taxon>Burkholderiales</taxon>
        <taxon>Comamonadaceae</taxon>
        <taxon>Melaminivora</taxon>
    </lineage>
</organism>
<proteinExistence type="predicted"/>
<keyword evidence="1" id="KW-0285">Flavoprotein</keyword>
<dbReference type="Pfam" id="PF19825">
    <property type="entry name" value="DUF6306"/>
    <property type="match status" value="1"/>
</dbReference>
<keyword evidence="3" id="KW-0560">Oxidoreductase</keyword>
<evidence type="ECO:0000256" key="1">
    <source>
        <dbReference type="ARBA" id="ARBA00022630"/>
    </source>
</evidence>
<sequence>MPAALPRTALCQLLDCRLPVIAAGMGGVARSELVAAVSAAGGFGFLGMVREPLALIEREVAAVRAAGHTRFGVNLIPAGTDAALLASQIDLCIALRVPVVGLFWDVHAPVVERLSAAGITVVHQVGSTRAALEAQRAGAQALIAQGVEAGGHVHGRQPLAELLPEILALADVPVAAAGGLADGRDVARVLHQGAQAAVLGTAFIATHESFAHDVHKQHLLAASGADDTVLTEDFHINWPPHAPVRVLKSAVTRGERGDPFASPRTVIGEEEGRPIYLFSTDSPLRSMTGDFDAMALYAGCGVGKVRATEPAGELVQRLAQEAAAHLALLQEPEPEYSSPVCYAPEFDRQRDQQLATQLNELLEAERAGARVTLETARALPGGDALRALVDAIHDDEVRWCGMLLRALRSLDAQPSTRTGDFYGRAMAIEDVRERLAFLNRGQGWVARRVRELLQGLEREELRADLQAMLDGHQGNLARVNERLGLAAPAR</sequence>
<reference evidence="5 6" key="1">
    <citation type="submission" date="2018-03" db="EMBL/GenBank/DDBJ databases">
        <title>Genome sequencing of Melaminivora sp.</title>
        <authorList>
            <person name="Kim S.-J."/>
            <person name="Heo J."/>
            <person name="Ahn J.-H."/>
            <person name="Kwon S.-W."/>
        </authorList>
    </citation>
    <scope>NUCLEOTIDE SEQUENCE [LARGE SCALE GENOMIC DNA]</scope>
    <source>
        <strain evidence="5 6">SC2-9</strain>
    </source>
</reference>
<evidence type="ECO:0000259" key="4">
    <source>
        <dbReference type="Pfam" id="PF19825"/>
    </source>
</evidence>
<keyword evidence="6" id="KW-1185">Reference proteome</keyword>
<dbReference type="Proteomes" id="UP000237925">
    <property type="component" value="Chromosome"/>
</dbReference>
<keyword evidence="2" id="KW-0288">FMN</keyword>
<dbReference type="PANTHER" id="PTHR32332:SF20">
    <property type="entry name" value="2-NITROPROPANE DIOXYGENASE-LIKE PROTEIN"/>
    <property type="match status" value="1"/>
</dbReference>
<dbReference type="RefSeq" id="WP_106684138.1">
    <property type="nucleotide sequence ID" value="NZ_CP027667.1"/>
</dbReference>
<accession>A0A2R3QD51</accession>
<evidence type="ECO:0000313" key="5">
    <source>
        <dbReference type="EMBL" id="AVO49709.1"/>
    </source>
</evidence>
<dbReference type="AlphaFoldDB" id="A0A2R3QD51"/>
<dbReference type="InterPro" id="IPR046273">
    <property type="entry name" value="DUF6306"/>
</dbReference>
<dbReference type="InterPro" id="IPR004136">
    <property type="entry name" value="NMO"/>
</dbReference>
<dbReference type="GO" id="GO:0018580">
    <property type="term" value="F:nitronate monooxygenase activity"/>
    <property type="evidence" value="ECO:0007669"/>
    <property type="project" value="InterPro"/>
</dbReference>
<evidence type="ECO:0000256" key="3">
    <source>
        <dbReference type="ARBA" id="ARBA00023002"/>
    </source>
</evidence>
<dbReference type="SUPFAM" id="SSF51412">
    <property type="entry name" value="Inosine monophosphate dehydrogenase (IMPDH)"/>
    <property type="match status" value="1"/>
</dbReference>
<dbReference type="OrthoDB" id="9778912at2"/>
<dbReference type="Gene3D" id="3.20.20.70">
    <property type="entry name" value="Aldolase class I"/>
    <property type="match status" value="1"/>
</dbReference>
<gene>
    <name evidence="5" type="ORF">C6568_10930</name>
</gene>
<dbReference type="KEGG" id="mela:C6568_10930"/>
<dbReference type="CDD" id="cd04730">
    <property type="entry name" value="NPD_like"/>
    <property type="match status" value="1"/>
</dbReference>
<feature type="domain" description="DUF6306" evidence="4">
    <location>
        <begin position="355"/>
        <end position="479"/>
    </location>
</feature>
<evidence type="ECO:0000313" key="6">
    <source>
        <dbReference type="Proteomes" id="UP000237925"/>
    </source>
</evidence>
<keyword evidence="5" id="KW-0223">Dioxygenase</keyword>
<dbReference type="InterPro" id="IPR013785">
    <property type="entry name" value="Aldolase_TIM"/>
</dbReference>
<name>A0A2R3QD51_9BURK</name>
<dbReference type="PANTHER" id="PTHR32332">
    <property type="entry name" value="2-NITROPROPANE DIOXYGENASE"/>
    <property type="match status" value="1"/>
</dbReference>